<feature type="transmembrane region" description="Helical" evidence="7">
    <location>
        <begin position="91"/>
        <end position="113"/>
    </location>
</feature>
<organism evidence="9 10">
    <name type="scientific">Acrodontium crateriforme</name>
    <dbReference type="NCBI Taxonomy" id="150365"/>
    <lineage>
        <taxon>Eukaryota</taxon>
        <taxon>Fungi</taxon>
        <taxon>Dikarya</taxon>
        <taxon>Ascomycota</taxon>
        <taxon>Pezizomycotina</taxon>
        <taxon>Dothideomycetes</taxon>
        <taxon>Dothideomycetidae</taxon>
        <taxon>Mycosphaerellales</taxon>
        <taxon>Teratosphaeriaceae</taxon>
        <taxon>Acrodontium</taxon>
    </lineage>
</organism>
<evidence type="ECO:0000259" key="8">
    <source>
        <dbReference type="Pfam" id="PF20684"/>
    </source>
</evidence>
<evidence type="ECO:0000256" key="7">
    <source>
        <dbReference type="SAM" id="Phobius"/>
    </source>
</evidence>
<evidence type="ECO:0000256" key="3">
    <source>
        <dbReference type="ARBA" id="ARBA00022989"/>
    </source>
</evidence>
<feature type="region of interest" description="Disordered" evidence="6">
    <location>
        <begin position="279"/>
        <end position="303"/>
    </location>
</feature>
<dbReference type="AlphaFoldDB" id="A0AAQ3MAM6"/>
<feature type="transmembrane region" description="Helical" evidence="7">
    <location>
        <begin position="240"/>
        <end position="262"/>
    </location>
</feature>
<feature type="region of interest" description="Disordered" evidence="6">
    <location>
        <begin position="329"/>
        <end position="351"/>
    </location>
</feature>
<keyword evidence="3 7" id="KW-1133">Transmembrane helix</keyword>
<dbReference type="Pfam" id="PF20684">
    <property type="entry name" value="Fung_rhodopsin"/>
    <property type="match status" value="1"/>
</dbReference>
<feature type="transmembrane region" description="Helical" evidence="7">
    <location>
        <begin position="208"/>
        <end position="228"/>
    </location>
</feature>
<feature type="transmembrane region" description="Helical" evidence="7">
    <location>
        <begin position="177"/>
        <end position="196"/>
    </location>
</feature>
<comment type="similarity">
    <text evidence="5">Belongs to the SAT4 family.</text>
</comment>
<comment type="subcellular location">
    <subcellularLocation>
        <location evidence="1">Membrane</location>
        <topology evidence="1">Multi-pass membrane protein</topology>
    </subcellularLocation>
</comment>
<protein>
    <recommendedName>
        <fullName evidence="8">Rhodopsin domain-containing protein</fullName>
    </recommendedName>
</protein>
<feature type="compositionally biased region" description="Basic and acidic residues" evidence="6">
    <location>
        <begin position="329"/>
        <end position="339"/>
    </location>
</feature>
<keyword evidence="2 7" id="KW-0812">Transmembrane</keyword>
<feature type="transmembrane region" description="Helical" evidence="7">
    <location>
        <begin position="41"/>
        <end position="60"/>
    </location>
</feature>
<dbReference type="EMBL" id="CP138589">
    <property type="protein sequence ID" value="WPH03323.1"/>
    <property type="molecule type" value="Genomic_DNA"/>
</dbReference>
<reference evidence="9 10" key="1">
    <citation type="submission" date="2023-11" db="EMBL/GenBank/DDBJ databases">
        <title>An acidophilic fungus is an integral part of prey digestion in a carnivorous sundew plant.</title>
        <authorList>
            <person name="Tsai I.J."/>
        </authorList>
    </citation>
    <scope>NUCLEOTIDE SEQUENCE [LARGE SCALE GENOMIC DNA]</scope>
    <source>
        <strain evidence="9">169a</strain>
    </source>
</reference>
<name>A0AAQ3MAM6_9PEZI</name>
<dbReference type="InterPro" id="IPR049326">
    <property type="entry name" value="Rhodopsin_dom_fungi"/>
</dbReference>
<dbReference type="InterPro" id="IPR052337">
    <property type="entry name" value="SAT4-like"/>
</dbReference>
<dbReference type="PANTHER" id="PTHR33048">
    <property type="entry name" value="PTH11-LIKE INTEGRAL MEMBRANE PROTEIN (AFU_ORTHOLOGUE AFUA_5G11245)"/>
    <property type="match status" value="1"/>
</dbReference>
<evidence type="ECO:0000313" key="10">
    <source>
        <dbReference type="Proteomes" id="UP001303373"/>
    </source>
</evidence>
<feature type="compositionally biased region" description="Polar residues" evidence="6">
    <location>
        <begin position="365"/>
        <end position="388"/>
    </location>
</feature>
<feature type="transmembrane region" description="Helical" evidence="7">
    <location>
        <begin position="125"/>
        <end position="148"/>
    </location>
</feature>
<dbReference type="GO" id="GO:0016020">
    <property type="term" value="C:membrane"/>
    <property type="evidence" value="ECO:0007669"/>
    <property type="project" value="UniProtKB-SubCell"/>
</dbReference>
<proteinExistence type="inferred from homology"/>
<evidence type="ECO:0000256" key="2">
    <source>
        <dbReference type="ARBA" id="ARBA00022692"/>
    </source>
</evidence>
<dbReference type="Proteomes" id="UP001303373">
    <property type="component" value="Chromosome 10"/>
</dbReference>
<evidence type="ECO:0000256" key="6">
    <source>
        <dbReference type="SAM" id="MobiDB-lite"/>
    </source>
</evidence>
<sequence length="405" mass="45189">MVQLKVESWIWWSVVIVVAASRFTSRYMALGSLRRFQVDDICMLVVLGFYTTLIVAINIVRNTSSNLLEPGTDVNKFSAQDISERIYGSKLILVVEQCQCVTVWGAKACLLILYYRLTTLRRENIAIKILAGYVAFGFVFMEIFYFAVWCRPFYNYWAVPTPNVQCDAATNHLITNAVFNLSSDLAMIVIGLPMFLRMRLSLKKKVPLVGIFSLGIFVILAAILNKVYSWTQPFGSAWTYWYVRESSTALLVANLPFVWTVWRKVTGIKSSTKASTCNSAYVPGQAPKEGNRRHHSVLSGPDDDFFEAHGTDGDLEMGQHLSFHDMLRENNPASDKKDATPYTHPRLFYGTEAGQLKNSERFFSRTPTSENNGASGSSRGTETVAPTASTCPPSISSQASSAPLL</sequence>
<evidence type="ECO:0000256" key="4">
    <source>
        <dbReference type="ARBA" id="ARBA00023136"/>
    </source>
</evidence>
<feature type="transmembrane region" description="Helical" evidence="7">
    <location>
        <begin position="12"/>
        <end position="29"/>
    </location>
</feature>
<gene>
    <name evidence="9" type="ORF">R9X50_00620000</name>
</gene>
<keyword evidence="4 7" id="KW-0472">Membrane</keyword>
<evidence type="ECO:0000256" key="1">
    <source>
        <dbReference type="ARBA" id="ARBA00004141"/>
    </source>
</evidence>
<feature type="region of interest" description="Disordered" evidence="6">
    <location>
        <begin position="364"/>
        <end position="405"/>
    </location>
</feature>
<feature type="domain" description="Rhodopsin" evidence="8">
    <location>
        <begin position="22"/>
        <end position="263"/>
    </location>
</feature>
<feature type="compositionally biased region" description="Low complexity" evidence="6">
    <location>
        <begin position="389"/>
        <end position="405"/>
    </location>
</feature>
<evidence type="ECO:0000313" key="9">
    <source>
        <dbReference type="EMBL" id="WPH03323.1"/>
    </source>
</evidence>
<evidence type="ECO:0000256" key="5">
    <source>
        <dbReference type="ARBA" id="ARBA00038359"/>
    </source>
</evidence>
<keyword evidence="10" id="KW-1185">Reference proteome</keyword>
<dbReference type="PANTHER" id="PTHR33048:SF149">
    <property type="entry name" value="UBID FAMILY DECARBOXYLASE"/>
    <property type="match status" value="1"/>
</dbReference>
<accession>A0AAQ3MAM6</accession>